<evidence type="ECO:0000256" key="1">
    <source>
        <dbReference type="SAM" id="Coils"/>
    </source>
</evidence>
<gene>
    <name evidence="3" type="primary">pol_79</name>
    <name evidence="3" type="ORF">AVEN_194447_1</name>
</gene>
<keyword evidence="1" id="KW-0175">Coiled coil</keyword>
<dbReference type="Proteomes" id="UP000499080">
    <property type="component" value="Unassembled WGS sequence"/>
</dbReference>
<dbReference type="Pfam" id="PF00078">
    <property type="entry name" value="RVT_1"/>
    <property type="match status" value="1"/>
</dbReference>
<dbReference type="OrthoDB" id="2800852at2759"/>
<dbReference type="PANTHER" id="PTHR19446">
    <property type="entry name" value="REVERSE TRANSCRIPTASES"/>
    <property type="match status" value="1"/>
</dbReference>
<dbReference type="GO" id="GO:0003964">
    <property type="term" value="F:RNA-directed DNA polymerase activity"/>
    <property type="evidence" value="ECO:0007669"/>
    <property type="project" value="UniProtKB-KW"/>
</dbReference>
<dbReference type="Gene3D" id="3.60.10.10">
    <property type="entry name" value="Endonuclease/exonuclease/phosphatase"/>
    <property type="match status" value="1"/>
</dbReference>
<dbReference type="AlphaFoldDB" id="A0A4Y2A6A2"/>
<evidence type="ECO:0000259" key="2">
    <source>
        <dbReference type="PROSITE" id="PS50878"/>
    </source>
</evidence>
<evidence type="ECO:0000313" key="3">
    <source>
        <dbReference type="EMBL" id="GBL75210.1"/>
    </source>
</evidence>
<feature type="domain" description="Reverse transcriptase" evidence="2">
    <location>
        <begin position="708"/>
        <end position="852"/>
    </location>
</feature>
<dbReference type="Pfam" id="PF14529">
    <property type="entry name" value="Exo_endo_phos_2"/>
    <property type="match status" value="1"/>
</dbReference>
<sequence>MLRHLNTTSHLLFLFNRIWTDQKYPSQWHEAIVIAILKPGKNPSNPLHCRSIALTSCLRKTFERMNNARLIFELEKQGCISPFQSGFRRGRSTFDNLALLETQIRNAHLGFQQNEFVRFGRGVVVGYLTGFDLLSMDEGCVFLSLDSGFSFVVLFVFVLGRCTNDKRCKNCGGSHNECSDVPIKCFRCGQAHDALSKECSFFLIEKEIINLVRDKDISFNEARKKVNSQTYAQIARDHSSDKNSVKSGKKIADLREAVKELSNIVSSLIPKVNDIAKLQEVNRQCVEIQINLDRQVGENLNLKKHIDAQRATIESLQSKIAVLESNLEYNSIPSPIVGDDQRTPSDLNQFRVVSDRCDLGLRISLSLPPSEVESLAVKIWLGPNSETPIMIINIYSPGGDFNIHHPALGSSHTSTDAVSVLDWIGIRHMCVLNMNRFTRYQGTHVPSLLDLTICSADIVNNISLEVSHDMYDSDHCPILLSLYNFGIKSKVTRKFINWGQFSERVNENLRKTDIISSIEDLTHIFKVSAGSSSYSFTRSAHQHSLWWDVKCNYLKPLKRKLLRKAKSYPSRANWIAYKNMAGTLRKYAKERKEKFWDNTCQETASSHQAFRIVKASSGTLTAPLAQANAIAVSLIKRPPEERIPLDFSPTQNMSSDYDNLNCSFSMREFQNSLDKTKNKSPGADMITKKMLSSLTDENRGEILNLFNYLWSNSTVPESWRIAKIIPILKPGKNPTEVSSYRPIALTSVLGKVFERMILARLLRVYLKNSFFSSFHAGFLPYKGCDSLTSVMLNKILIARARKKFIYGISFDIKVAYNNVWHDGVVFKLLQSGISGKMALWKSRFLQDRKNQT</sequence>
<proteinExistence type="predicted"/>
<keyword evidence="3" id="KW-0695">RNA-directed DNA polymerase</keyword>
<reference evidence="3 4" key="1">
    <citation type="journal article" date="2019" name="Sci. Rep.">
        <title>Orb-weaving spider Araneus ventricosus genome elucidates the spidroin gene catalogue.</title>
        <authorList>
            <person name="Kono N."/>
            <person name="Nakamura H."/>
            <person name="Ohtoshi R."/>
            <person name="Moran D.A.P."/>
            <person name="Shinohara A."/>
            <person name="Yoshida Y."/>
            <person name="Fujiwara M."/>
            <person name="Mori M."/>
            <person name="Tomita M."/>
            <person name="Arakawa K."/>
        </authorList>
    </citation>
    <scope>NUCLEOTIDE SEQUENCE [LARGE SCALE GENOMIC DNA]</scope>
</reference>
<feature type="coiled-coil region" evidence="1">
    <location>
        <begin position="299"/>
        <end position="326"/>
    </location>
</feature>
<keyword evidence="3" id="KW-0808">Transferase</keyword>
<evidence type="ECO:0000313" key="4">
    <source>
        <dbReference type="Proteomes" id="UP000499080"/>
    </source>
</evidence>
<comment type="caution">
    <text evidence="3">The sequence shown here is derived from an EMBL/GenBank/DDBJ whole genome shotgun (WGS) entry which is preliminary data.</text>
</comment>
<dbReference type="InterPro" id="IPR005135">
    <property type="entry name" value="Endo/exonuclease/phosphatase"/>
</dbReference>
<name>A0A4Y2A6A2_ARAVE</name>
<dbReference type="InterPro" id="IPR036691">
    <property type="entry name" value="Endo/exonu/phosph_ase_sf"/>
</dbReference>
<keyword evidence="3" id="KW-0548">Nucleotidyltransferase</keyword>
<keyword evidence="4" id="KW-1185">Reference proteome</keyword>
<dbReference type="EMBL" id="BGPR01000007">
    <property type="protein sequence ID" value="GBL75210.1"/>
    <property type="molecule type" value="Genomic_DNA"/>
</dbReference>
<dbReference type="InterPro" id="IPR000477">
    <property type="entry name" value="RT_dom"/>
</dbReference>
<protein>
    <submittedName>
        <fullName evidence="3">RNA-directed DNA polymerase from mobile element jockey</fullName>
    </submittedName>
</protein>
<dbReference type="PROSITE" id="PS50878">
    <property type="entry name" value="RT_POL"/>
    <property type="match status" value="1"/>
</dbReference>
<organism evidence="3 4">
    <name type="scientific">Araneus ventricosus</name>
    <name type="common">Orbweaver spider</name>
    <name type="synonym">Epeira ventricosa</name>
    <dbReference type="NCBI Taxonomy" id="182803"/>
    <lineage>
        <taxon>Eukaryota</taxon>
        <taxon>Metazoa</taxon>
        <taxon>Ecdysozoa</taxon>
        <taxon>Arthropoda</taxon>
        <taxon>Chelicerata</taxon>
        <taxon>Arachnida</taxon>
        <taxon>Araneae</taxon>
        <taxon>Araneomorphae</taxon>
        <taxon>Entelegynae</taxon>
        <taxon>Araneoidea</taxon>
        <taxon>Araneidae</taxon>
        <taxon>Araneus</taxon>
    </lineage>
</organism>
<accession>A0A4Y2A6A2</accession>
<dbReference type="SUPFAM" id="SSF56219">
    <property type="entry name" value="DNase I-like"/>
    <property type="match status" value="1"/>
</dbReference>